<dbReference type="Proteomes" id="UP000315349">
    <property type="component" value="Chromosome"/>
</dbReference>
<keyword evidence="5" id="KW-0547">Nucleotide-binding</keyword>
<gene>
    <name evidence="12" type="primary">zraS_1</name>
    <name evidence="12" type="ORF">Spb1_03060</name>
</gene>
<dbReference type="InterPro" id="IPR036097">
    <property type="entry name" value="HisK_dim/P_sf"/>
</dbReference>
<evidence type="ECO:0000313" key="13">
    <source>
        <dbReference type="Proteomes" id="UP000315349"/>
    </source>
</evidence>
<dbReference type="InterPro" id="IPR036890">
    <property type="entry name" value="HATPase_C_sf"/>
</dbReference>
<keyword evidence="13" id="KW-1185">Reference proteome</keyword>
<dbReference type="GO" id="GO:0000155">
    <property type="term" value="F:phosphorelay sensor kinase activity"/>
    <property type="evidence" value="ECO:0007669"/>
    <property type="project" value="InterPro"/>
</dbReference>
<dbReference type="SUPFAM" id="SSF47384">
    <property type="entry name" value="Homodimeric domain of signal transducing histidine kinase"/>
    <property type="match status" value="1"/>
</dbReference>
<evidence type="ECO:0000256" key="7">
    <source>
        <dbReference type="ARBA" id="ARBA00022840"/>
    </source>
</evidence>
<dbReference type="Gene3D" id="3.30.565.10">
    <property type="entry name" value="Histidine kinase-like ATPase, C-terminal domain"/>
    <property type="match status" value="1"/>
</dbReference>
<dbReference type="GO" id="GO:0005524">
    <property type="term" value="F:ATP binding"/>
    <property type="evidence" value="ECO:0007669"/>
    <property type="project" value="UniProtKB-KW"/>
</dbReference>
<dbReference type="EC" id="2.7.13.3" evidence="2"/>
<dbReference type="EMBL" id="CP036299">
    <property type="protein sequence ID" value="QDV28443.1"/>
    <property type="molecule type" value="Genomic_DNA"/>
</dbReference>
<keyword evidence="3" id="KW-0597">Phosphoprotein</keyword>
<proteinExistence type="predicted"/>
<keyword evidence="4 12" id="KW-0808">Transferase</keyword>
<feature type="transmembrane region" description="Helical" evidence="10">
    <location>
        <begin position="75"/>
        <end position="94"/>
    </location>
</feature>
<accession>A0A518GIM0</accession>
<keyword evidence="6" id="KW-0418">Kinase</keyword>
<dbReference type="PANTHER" id="PTHR43065:SF10">
    <property type="entry name" value="PEROXIDE STRESS-ACTIVATED HISTIDINE KINASE MAK3"/>
    <property type="match status" value="1"/>
</dbReference>
<evidence type="ECO:0000256" key="3">
    <source>
        <dbReference type="ARBA" id="ARBA00022553"/>
    </source>
</evidence>
<keyword evidence="10" id="KW-0812">Transmembrane</keyword>
<evidence type="ECO:0000256" key="4">
    <source>
        <dbReference type="ARBA" id="ARBA00022679"/>
    </source>
</evidence>
<dbReference type="AlphaFoldDB" id="A0A518GIM0"/>
<protein>
    <recommendedName>
        <fullName evidence="2">histidine kinase</fullName>
        <ecNumber evidence="2">2.7.13.3</ecNumber>
    </recommendedName>
</protein>
<keyword evidence="7" id="KW-0067">ATP-binding</keyword>
<dbReference type="RefSeq" id="WP_145294695.1">
    <property type="nucleotide sequence ID" value="NZ_CP036299.1"/>
</dbReference>
<keyword evidence="10" id="KW-1133">Transmembrane helix</keyword>
<evidence type="ECO:0000256" key="6">
    <source>
        <dbReference type="ARBA" id="ARBA00022777"/>
    </source>
</evidence>
<dbReference type="CDD" id="cd00082">
    <property type="entry name" value="HisKA"/>
    <property type="match status" value="1"/>
</dbReference>
<keyword evidence="10" id="KW-0472">Membrane</keyword>
<dbReference type="Pfam" id="PF00512">
    <property type="entry name" value="HisKA"/>
    <property type="match status" value="1"/>
</dbReference>
<feature type="domain" description="Histidine kinase" evidence="11">
    <location>
        <begin position="254"/>
        <end position="461"/>
    </location>
</feature>
<name>A0A518GIM0_9PLAN</name>
<evidence type="ECO:0000256" key="1">
    <source>
        <dbReference type="ARBA" id="ARBA00000085"/>
    </source>
</evidence>
<feature type="transmembrane region" description="Helical" evidence="10">
    <location>
        <begin position="134"/>
        <end position="157"/>
    </location>
</feature>
<dbReference type="InterPro" id="IPR003661">
    <property type="entry name" value="HisK_dim/P_dom"/>
</dbReference>
<evidence type="ECO:0000256" key="5">
    <source>
        <dbReference type="ARBA" id="ARBA00022741"/>
    </source>
</evidence>
<keyword evidence="8" id="KW-0902">Two-component regulatory system</keyword>
<organism evidence="12 13">
    <name type="scientific">Planctopirus ephydatiae</name>
    <dbReference type="NCBI Taxonomy" id="2528019"/>
    <lineage>
        <taxon>Bacteria</taxon>
        <taxon>Pseudomonadati</taxon>
        <taxon>Planctomycetota</taxon>
        <taxon>Planctomycetia</taxon>
        <taxon>Planctomycetales</taxon>
        <taxon>Planctomycetaceae</taxon>
        <taxon>Planctopirus</taxon>
    </lineage>
</organism>
<dbReference type="SMART" id="SM00388">
    <property type="entry name" value="HisKA"/>
    <property type="match status" value="1"/>
</dbReference>
<dbReference type="InterPro" id="IPR003594">
    <property type="entry name" value="HATPase_dom"/>
</dbReference>
<evidence type="ECO:0000313" key="12">
    <source>
        <dbReference type="EMBL" id="QDV28443.1"/>
    </source>
</evidence>
<dbReference type="PROSITE" id="PS50109">
    <property type="entry name" value="HIS_KIN"/>
    <property type="match status" value="1"/>
</dbReference>
<evidence type="ECO:0000256" key="8">
    <source>
        <dbReference type="ARBA" id="ARBA00023012"/>
    </source>
</evidence>
<dbReference type="InterPro" id="IPR004358">
    <property type="entry name" value="Sig_transdc_His_kin-like_C"/>
</dbReference>
<evidence type="ECO:0000259" key="11">
    <source>
        <dbReference type="PROSITE" id="PS50109"/>
    </source>
</evidence>
<dbReference type="PRINTS" id="PR00344">
    <property type="entry name" value="BCTRLSENSOR"/>
</dbReference>
<evidence type="ECO:0000256" key="2">
    <source>
        <dbReference type="ARBA" id="ARBA00012438"/>
    </source>
</evidence>
<reference evidence="12 13" key="1">
    <citation type="submission" date="2019-02" db="EMBL/GenBank/DDBJ databases">
        <title>Deep-cultivation of Planctomycetes and their phenomic and genomic characterization uncovers novel biology.</title>
        <authorList>
            <person name="Wiegand S."/>
            <person name="Jogler M."/>
            <person name="Boedeker C."/>
            <person name="Pinto D."/>
            <person name="Vollmers J."/>
            <person name="Rivas-Marin E."/>
            <person name="Kohn T."/>
            <person name="Peeters S.H."/>
            <person name="Heuer A."/>
            <person name="Rast P."/>
            <person name="Oberbeckmann S."/>
            <person name="Bunk B."/>
            <person name="Jeske O."/>
            <person name="Meyerdierks A."/>
            <person name="Storesund J.E."/>
            <person name="Kallscheuer N."/>
            <person name="Luecker S."/>
            <person name="Lage O.M."/>
            <person name="Pohl T."/>
            <person name="Merkel B.J."/>
            <person name="Hornburger P."/>
            <person name="Mueller R.-W."/>
            <person name="Bruemmer F."/>
            <person name="Labrenz M."/>
            <person name="Spormann A.M."/>
            <person name="Op den Camp H."/>
            <person name="Overmann J."/>
            <person name="Amann R."/>
            <person name="Jetten M.S.M."/>
            <person name="Mascher T."/>
            <person name="Medema M.H."/>
            <person name="Devos D.P."/>
            <person name="Kaster A.-K."/>
            <person name="Ovreas L."/>
            <person name="Rohde M."/>
            <person name="Galperin M.Y."/>
            <person name="Jogler C."/>
        </authorList>
    </citation>
    <scope>NUCLEOTIDE SEQUENCE [LARGE SCALE GENOMIC DNA]</scope>
    <source>
        <strain evidence="12 13">Spb1</strain>
    </source>
</reference>
<feature type="transmembrane region" description="Helical" evidence="10">
    <location>
        <begin position="49"/>
        <end position="68"/>
    </location>
</feature>
<dbReference type="Pfam" id="PF02518">
    <property type="entry name" value="HATPase_c"/>
    <property type="match status" value="1"/>
</dbReference>
<dbReference type="SMART" id="SM00387">
    <property type="entry name" value="HATPase_c"/>
    <property type="match status" value="1"/>
</dbReference>
<feature type="transmembrane region" description="Helical" evidence="10">
    <location>
        <begin position="100"/>
        <end position="122"/>
    </location>
</feature>
<comment type="catalytic activity">
    <reaction evidence="1">
        <text>ATP + protein L-histidine = ADP + protein N-phospho-L-histidine.</text>
        <dbReference type="EC" id="2.7.13.3"/>
    </reaction>
</comment>
<dbReference type="OrthoDB" id="226486at2"/>
<dbReference type="InterPro" id="IPR005467">
    <property type="entry name" value="His_kinase_dom"/>
</dbReference>
<feature type="region of interest" description="Disordered" evidence="9">
    <location>
        <begin position="1"/>
        <end position="23"/>
    </location>
</feature>
<dbReference type="CDD" id="cd00075">
    <property type="entry name" value="HATPase"/>
    <property type="match status" value="1"/>
</dbReference>
<evidence type="ECO:0000256" key="10">
    <source>
        <dbReference type="SAM" id="Phobius"/>
    </source>
</evidence>
<dbReference type="KEGG" id="peh:Spb1_03060"/>
<evidence type="ECO:0000256" key="9">
    <source>
        <dbReference type="SAM" id="MobiDB-lite"/>
    </source>
</evidence>
<dbReference type="Gene3D" id="1.10.287.130">
    <property type="match status" value="1"/>
</dbReference>
<dbReference type="SUPFAM" id="SSF55874">
    <property type="entry name" value="ATPase domain of HSP90 chaperone/DNA topoisomerase II/histidine kinase"/>
    <property type="match status" value="1"/>
</dbReference>
<sequence>MSAQDALSPSIPTPGTRPDSPRAPFNPLTPQNLALRDQEFNWDLAAESITVRIRWFGVLVGFVLVNFVGSGENQFILNAILTLGAIYAIVDTWYSLRGLVFLDAAPLLISMMEAVFIGLLCYFDEGLLSPFRFYYFLSLLVCALRHPAWMTYISLLFHTASYAALTFSVTLTNERMLALVFMLVLMLWVTWATVSLSDLLMRAGRRLAMLNDVLRQNQGELEQRINERTRQLQESQAMLVQHEKQAAFGLLAAGIAHEVGNPLAAISSLVQLLNRRDIDAHTREKLHLVDDQLRRIQRTLRELVDFSRPATNVETNCDIHEVLGAALSIAKYYKRKKGKRIVTAFAENIPRVRAVRDQLVQVFLNLILNALDATEEGGQIHISTSIADGWLRIDIRDDGHGIEPAARSRIFQPYFTTKSTGTGLGLFVCRNIIEQQLYGRIELTASSSSGSTFTVFLTSDAIQSIGQRPAGIEVGELPAEELA</sequence>
<dbReference type="PANTHER" id="PTHR43065">
    <property type="entry name" value="SENSOR HISTIDINE KINASE"/>
    <property type="match status" value="1"/>
</dbReference>
<feature type="transmembrane region" description="Helical" evidence="10">
    <location>
        <begin position="177"/>
        <end position="200"/>
    </location>
</feature>